<evidence type="ECO:0000313" key="1">
    <source>
        <dbReference type="EMBL" id="KAJ2970047.1"/>
    </source>
</evidence>
<keyword evidence="2" id="KW-1185">Reference proteome</keyword>
<comment type="caution">
    <text evidence="1">The sequence shown here is derived from an EMBL/GenBank/DDBJ whole genome shotgun (WGS) entry which is preliminary data.</text>
</comment>
<name>A0ACC1MSS2_9PEZI</name>
<accession>A0ACC1MSS2</accession>
<reference evidence="1" key="1">
    <citation type="submission" date="2022-10" db="EMBL/GenBank/DDBJ databases">
        <title>Genome Sequence of Xylaria curta.</title>
        <authorList>
            <person name="Buettner E."/>
        </authorList>
    </citation>
    <scope>NUCLEOTIDE SEQUENCE</scope>
    <source>
        <strain evidence="1">Babe10</strain>
    </source>
</reference>
<proteinExistence type="predicted"/>
<dbReference type="EMBL" id="JAPDGR010003806">
    <property type="protein sequence ID" value="KAJ2970047.1"/>
    <property type="molecule type" value="Genomic_DNA"/>
</dbReference>
<sequence>MTTSSMAKTARARAMCETTFAGQAPFLQMRFPLQDLIRRHIMKRDQHVTYVDNTLPGTATDIVHSLPPEGLKKAVGSAVKCSIASASPWHFQADDLKQCRLGPSTVRRSRASHLANITQTASSPRSTSRFIQPTRDNLEGTGGVSDLRFSSQSPPQHNERNGEYRVVRRVAARLLSSSTIVVTDCDVGAAFPAVLACTLYADWCGPCKMIAPTFESLSTKFSKPGKITFCKVNVDNHQSIAQSHGVSAMPTFLVFKNGSVIETIRGANPPALTAAVEKVVKLVGTAAPGASFAMPGRTLGGSGSTGGNAPARRGGNSTRGGRSWMNLSPFNFINSLLAFFGLYIVSLLSFDPYKAAERSDFNVNKPRVPPAPIKLGGNRPTRGASAPGRPGGGVRTLADLGGS</sequence>
<protein>
    <submittedName>
        <fullName evidence="1">Uncharacterized protein</fullName>
    </submittedName>
</protein>
<gene>
    <name evidence="1" type="ORF">NUW58_g9814</name>
</gene>
<organism evidence="1 2">
    <name type="scientific">Xylaria curta</name>
    <dbReference type="NCBI Taxonomy" id="42375"/>
    <lineage>
        <taxon>Eukaryota</taxon>
        <taxon>Fungi</taxon>
        <taxon>Dikarya</taxon>
        <taxon>Ascomycota</taxon>
        <taxon>Pezizomycotina</taxon>
        <taxon>Sordariomycetes</taxon>
        <taxon>Xylariomycetidae</taxon>
        <taxon>Xylariales</taxon>
        <taxon>Xylariaceae</taxon>
        <taxon>Xylaria</taxon>
    </lineage>
</organism>
<evidence type="ECO:0000313" key="2">
    <source>
        <dbReference type="Proteomes" id="UP001143856"/>
    </source>
</evidence>
<dbReference type="Proteomes" id="UP001143856">
    <property type="component" value="Unassembled WGS sequence"/>
</dbReference>